<dbReference type="PANTHER" id="PTHR43303:SF4">
    <property type="entry name" value="NADPH DEHYDROGENASE C23G7.10C-RELATED"/>
    <property type="match status" value="1"/>
</dbReference>
<evidence type="ECO:0000256" key="4">
    <source>
        <dbReference type="ARBA" id="ARBA00022857"/>
    </source>
</evidence>
<evidence type="ECO:0000256" key="2">
    <source>
        <dbReference type="ARBA" id="ARBA00022630"/>
    </source>
</evidence>
<dbReference type="InterPro" id="IPR044152">
    <property type="entry name" value="YqjM-like"/>
</dbReference>
<comment type="cofactor">
    <cofactor evidence="1">
        <name>FMN</name>
        <dbReference type="ChEBI" id="CHEBI:58210"/>
    </cofactor>
</comment>
<gene>
    <name evidence="7" type="ORF">Nans01_31830</name>
</gene>
<dbReference type="AlphaFoldDB" id="A0A9W6P897"/>
<dbReference type="InterPro" id="IPR001155">
    <property type="entry name" value="OxRdtase_FMN_N"/>
</dbReference>
<evidence type="ECO:0000313" key="8">
    <source>
        <dbReference type="Proteomes" id="UP001165092"/>
    </source>
</evidence>
<name>A0A9W6P897_9ACTN</name>
<dbReference type="Gene3D" id="3.20.20.70">
    <property type="entry name" value="Aldolase class I"/>
    <property type="match status" value="1"/>
</dbReference>
<dbReference type="Pfam" id="PF00724">
    <property type="entry name" value="Oxidored_FMN"/>
    <property type="match status" value="1"/>
</dbReference>
<evidence type="ECO:0000256" key="3">
    <source>
        <dbReference type="ARBA" id="ARBA00022643"/>
    </source>
</evidence>
<dbReference type="GO" id="GO:0003959">
    <property type="term" value="F:NADPH dehydrogenase activity"/>
    <property type="evidence" value="ECO:0007669"/>
    <property type="project" value="InterPro"/>
</dbReference>
<keyword evidence="2" id="KW-0285">Flavoprotein</keyword>
<organism evidence="7 8">
    <name type="scientific">Nocardiopsis ansamitocini</name>
    <dbReference type="NCBI Taxonomy" id="1670832"/>
    <lineage>
        <taxon>Bacteria</taxon>
        <taxon>Bacillati</taxon>
        <taxon>Actinomycetota</taxon>
        <taxon>Actinomycetes</taxon>
        <taxon>Streptosporangiales</taxon>
        <taxon>Nocardiopsidaceae</taxon>
        <taxon>Nocardiopsis</taxon>
    </lineage>
</organism>
<evidence type="ECO:0000313" key="7">
    <source>
        <dbReference type="EMBL" id="GLU48832.1"/>
    </source>
</evidence>
<comment type="caution">
    <text evidence="7">The sequence shown here is derived from an EMBL/GenBank/DDBJ whole genome shotgun (WGS) entry which is preliminary data.</text>
</comment>
<keyword evidence="4" id="KW-0521">NADP</keyword>
<dbReference type="GO" id="GO:0010181">
    <property type="term" value="F:FMN binding"/>
    <property type="evidence" value="ECO:0007669"/>
    <property type="project" value="InterPro"/>
</dbReference>
<keyword evidence="3" id="KW-0288">FMN</keyword>
<dbReference type="Proteomes" id="UP001165092">
    <property type="component" value="Unassembled WGS sequence"/>
</dbReference>
<dbReference type="InterPro" id="IPR013785">
    <property type="entry name" value="Aldolase_TIM"/>
</dbReference>
<sequence length="382" mass="40607">MSYKMGRRRPAAVYSQEKLVSTLFQPMTLRSLTVPNRVWLSPMCMYSAAATGPDAASPTDWHLAHLVSRAVGGAGLVMTEATAVTAEGRISPFDLGIYNDRQQQAFTRVAAAITAAGAVPAIQLAHAGPKASTDRPWRGGGTVAVADDGWTPVGPVAVPFGDHVTPRALDRDEIAGLVGAFARAAERARDAGFQVAEVHGAHGYLIHSFLSPYTNQRTDDYGGSFANRARFALEVVEAVRAVWPEELPVLFRVSATDWLSENPADPREGWTGDDTVLLAKELQARGVDLLDVSSGGAAPDARIEAAPGFQVPFATRVRQEAGLPVAAVGLITEPAQAERIVAEGDADAVLLARAMLRDPYWPQRAARELGAAVPAPVQYGRA</sequence>
<feature type="domain" description="NADH:flavin oxidoreductase/NADH oxidase N-terminal" evidence="6">
    <location>
        <begin position="23"/>
        <end position="369"/>
    </location>
</feature>
<dbReference type="SUPFAM" id="SSF51395">
    <property type="entry name" value="FMN-linked oxidoreductases"/>
    <property type="match status" value="1"/>
</dbReference>
<keyword evidence="5" id="KW-0560">Oxidoreductase</keyword>
<protein>
    <submittedName>
        <fullName evidence="7">Oxidoreductase</fullName>
    </submittedName>
</protein>
<keyword evidence="8" id="KW-1185">Reference proteome</keyword>
<dbReference type="GO" id="GO:0050661">
    <property type="term" value="F:NADP binding"/>
    <property type="evidence" value="ECO:0007669"/>
    <property type="project" value="InterPro"/>
</dbReference>
<proteinExistence type="predicted"/>
<dbReference type="CDD" id="cd02932">
    <property type="entry name" value="OYE_YqiM_FMN"/>
    <property type="match status" value="1"/>
</dbReference>
<dbReference type="EMBL" id="BSQG01000005">
    <property type="protein sequence ID" value="GLU48832.1"/>
    <property type="molecule type" value="Genomic_DNA"/>
</dbReference>
<accession>A0A9W6P897</accession>
<evidence type="ECO:0000259" key="6">
    <source>
        <dbReference type="Pfam" id="PF00724"/>
    </source>
</evidence>
<dbReference type="PANTHER" id="PTHR43303">
    <property type="entry name" value="NADPH DEHYDROGENASE C23G7.10C-RELATED"/>
    <property type="match status" value="1"/>
</dbReference>
<evidence type="ECO:0000256" key="1">
    <source>
        <dbReference type="ARBA" id="ARBA00001917"/>
    </source>
</evidence>
<reference evidence="7" key="1">
    <citation type="submission" date="2023-02" db="EMBL/GenBank/DDBJ databases">
        <title>Nocardiopsis ansamitocini NBRC 112285.</title>
        <authorList>
            <person name="Ichikawa N."/>
            <person name="Sato H."/>
            <person name="Tonouchi N."/>
        </authorList>
    </citation>
    <scope>NUCLEOTIDE SEQUENCE</scope>
    <source>
        <strain evidence="7">NBRC 112285</strain>
    </source>
</reference>
<evidence type="ECO:0000256" key="5">
    <source>
        <dbReference type="ARBA" id="ARBA00023002"/>
    </source>
</evidence>